<name>M8B6X5_AEGTA</name>
<evidence type="ECO:0000313" key="9">
    <source>
        <dbReference type="EnsemblPlants" id="EMT09370"/>
    </source>
</evidence>
<dbReference type="GO" id="GO:0009853">
    <property type="term" value="P:photorespiration"/>
    <property type="evidence" value="ECO:0007669"/>
    <property type="project" value="UniProtKB-UniRule"/>
</dbReference>
<evidence type="ECO:0000256" key="7">
    <source>
        <dbReference type="RuleBase" id="RU003627"/>
    </source>
</evidence>
<dbReference type="InterPro" id="IPR024681">
    <property type="entry name" value="RuBisCO_ssu"/>
</dbReference>
<keyword evidence="1" id="KW-0150">Chloroplast</keyword>
<dbReference type="SMART" id="SM00961">
    <property type="entry name" value="RuBisCO_small"/>
    <property type="match status" value="1"/>
</dbReference>
<accession>M8B6X5</accession>
<evidence type="ECO:0000256" key="4">
    <source>
        <dbReference type="ARBA" id="ARBA00022640"/>
    </source>
</evidence>
<dbReference type="AlphaFoldDB" id="M8B6X5"/>
<feature type="domain" description="Ribulose bisphosphate carboxylase small subunit" evidence="8">
    <location>
        <begin position="118"/>
        <end position="191"/>
    </location>
</feature>
<protein>
    <recommendedName>
        <fullName evidence="7">Ribulose bisphosphate carboxylase small subunit</fullName>
        <shortName evidence="7">RuBisCO small subunit</shortName>
    </recommendedName>
</protein>
<evidence type="ECO:0000256" key="1">
    <source>
        <dbReference type="ARBA" id="ARBA00022528"/>
    </source>
</evidence>
<dbReference type="Pfam" id="PF00101">
    <property type="entry name" value="RuBisCO_small"/>
    <property type="match status" value="2"/>
</dbReference>
<keyword evidence="5 7" id="KW-0601">Photorespiration</keyword>
<dbReference type="Gene3D" id="3.30.190.10">
    <property type="entry name" value="Ribulose bisphosphate carboxylase, small subunit"/>
    <property type="match status" value="3"/>
</dbReference>
<proteinExistence type="inferred from homology"/>
<evidence type="ECO:0000256" key="6">
    <source>
        <dbReference type="ARBA" id="ARBA00023300"/>
    </source>
</evidence>
<dbReference type="InterPro" id="IPR000894">
    <property type="entry name" value="RuBisCO_ssu_dom"/>
</dbReference>
<keyword evidence="3" id="KW-0113">Calvin cycle</keyword>
<evidence type="ECO:0000256" key="3">
    <source>
        <dbReference type="ARBA" id="ARBA00022567"/>
    </source>
</evidence>
<dbReference type="InterPro" id="IPR036385">
    <property type="entry name" value="RuBisCO_ssu_sf"/>
</dbReference>
<dbReference type="SUPFAM" id="SSF55239">
    <property type="entry name" value="RuBisCO, small subunit"/>
    <property type="match status" value="2"/>
</dbReference>
<comment type="subunit">
    <text evidence="7">Heterohexadecamer of 8 large and 8 small subunits.</text>
</comment>
<dbReference type="PANTHER" id="PTHR31262:SF10">
    <property type="entry name" value="RIBULOSE BISPHOSPHATE CARBOXYLASE SMALL SUBUNIT 1A, CHLOROPLASTIC-RELATED"/>
    <property type="match status" value="1"/>
</dbReference>
<evidence type="ECO:0000256" key="2">
    <source>
        <dbReference type="ARBA" id="ARBA00022531"/>
    </source>
</evidence>
<organism evidence="9">
    <name type="scientific">Aegilops tauschii</name>
    <name type="common">Tausch's goatgrass</name>
    <name type="synonym">Aegilops squarrosa</name>
    <dbReference type="NCBI Taxonomy" id="37682"/>
    <lineage>
        <taxon>Eukaryota</taxon>
        <taxon>Viridiplantae</taxon>
        <taxon>Streptophyta</taxon>
        <taxon>Embryophyta</taxon>
        <taxon>Tracheophyta</taxon>
        <taxon>Spermatophyta</taxon>
        <taxon>Magnoliopsida</taxon>
        <taxon>Liliopsida</taxon>
        <taxon>Poales</taxon>
        <taxon>Poaceae</taxon>
        <taxon>BOP clade</taxon>
        <taxon>Pooideae</taxon>
        <taxon>Triticodae</taxon>
        <taxon>Triticeae</taxon>
        <taxon>Triticinae</taxon>
        <taxon>Aegilops</taxon>
    </lineage>
</organism>
<dbReference type="PRINTS" id="PR00152">
    <property type="entry name" value="RUBISCOSMALL"/>
</dbReference>
<keyword evidence="6 7" id="KW-0120">Carbon dioxide fixation</keyword>
<reference evidence="9" key="1">
    <citation type="submission" date="2015-06" db="UniProtKB">
        <authorList>
            <consortium name="EnsemblPlants"/>
        </authorList>
    </citation>
    <scope>IDENTIFICATION</scope>
</reference>
<dbReference type="ExpressionAtlas" id="M8B6X5">
    <property type="expression patterns" value="baseline"/>
</dbReference>
<evidence type="ECO:0000259" key="8">
    <source>
        <dbReference type="SMART" id="SM00961"/>
    </source>
</evidence>
<dbReference type="GO" id="GO:0019253">
    <property type="term" value="P:reductive pentose-phosphate cycle"/>
    <property type="evidence" value="ECO:0007669"/>
    <property type="project" value="UniProtKB-KW"/>
</dbReference>
<keyword evidence="2 7" id="KW-0602">Photosynthesis</keyword>
<keyword evidence="4 7" id="KW-0934">Plastid</keyword>
<comment type="similarity">
    <text evidence="7">Belongs to the RuBisCO small chain family.</text>
</comment>
<comment type="function">
    <text evidence="7">RuBisCO catalyzes two reactions: the carboxylation of D-ribulose 1,5-bisphosphate, the primary event in carbon dioxide fixation, as well as the oxidative fragmentation of the pentose substrate. Both reactions occur simultaneously and in competition at the same active site. Although the small subunit is not catalytic it is essential for maximal activity.</text>
</comment>
<dbReference type="EnsemblPlants" id="EMT09370">
    <property type="protein sequence ID" value="EMT09370"/>
    <property type="gene ID" value="F775_16751"/>
</dbReference>
<evidence type="ECO:0000256" key="5">
    <source>
        <dbReference type="ARBA" id="ARBA00023238"/>
    </source>
</evidence>
<sequence>MWKLPIFGCTDAKKVLKEVEEVKKEYPDAYVCIIGFDNLRQVVEHACVNSSTGYIYNTGVIIIIYNKRTIVLLLIRKKDSLFGTAMDMSHSIINLSFKRLSIVLNPSNWVWLIEGIKKFETLSYLPPLSIEALLTQVNYLIRSKWVPCLEFSKVLKEVEEVKKEYLDGYVLINGFDNVCQVHCVTFITFSLPACEESGKA</sequence>
<dbReference type="PANTHER" id="PTHR31262">
    <property type="entry name" value="RIBULOSE BISPHOSPHATE CARBOXYLASE SMALL CHAIN 1, CHLOROPLASTIC"/>
    <property type="match status" value="1"/>
</dbReference>